<proteinExistence type="predicted"/>
<dbReference type="PROSITE" id="PS50231">
    <property type="entry name" value="RICIN_B_LECTIN"/>
    <property type="match status" value="1"/>
</dbReference>
<gene>
    <name evidence="4" type="ORF">OUZ56_033453</name>
</gene>
<evidence type="ECO:0000313" key="5">
    <source>
        <dbReference type="Proteomes" id="UP001234178"/>
    </source>
</evidence>
<dbReference type="InterPro" id="IPR035992">
    <property type="entry name" value="Ricin_B-like_lectins"/>
</dbReference>
<feature type="transmembrane region" description="Helical" evidence="2">
    <location>
        <begin position="658"/>
        <end position="682"/>
    </location>
</feature>
<dbReference type="Proteomes" id="UP001234178">
    <property type="component" value="Unassembled WGS sequence"/>
</dbReference>
<accession>A0ABR0BAR8</accession>
<keyword evidence="2" id="KW-1133">Transmembrane helix</keyword>
<organism evidence="4 5">
    <name type="scientific">Daphnia magna</name>
    <dbReference type="NCBI Taxonomy" id="35525"/>
    <lineage>
        <taxon>Eukaryota</taxon>
        <taxon>Metazoa</taxon>
        <taxon>Ecdysozoa</taxon>
        <taxon>Arthropoda</taxon>
        <taxon>Crustacea</taxon>
        <taxon>Branchiopoda</taxon>
        <taxon>Diplostraca</taxon>
        <taxon>Cladocera</taxon>
        <taxon>Anomopoda</taxon>
        <taxon>Daphniidae</taxon>
        <taxon>Daphnia</taxon>
    </lineage>
</organism>
<name>A0ABR0BAR8_9CRUS</name>
<evidence type="ECO:0000256" key="1">
    <source>
        <dbReference type="SAM" id="MobiDB-lite"/>
    </source>
</evidence>
<dbReference type="SUPFAM" id="SSF50370">
    <property type="entry name" value="Ricin B-like lectins"/>
    <property type="match status" value="1"/>
</dbReference>
<reference evidence="4 5" key="1">
    <citation type="journal article" date="2023" name="Nucleic Acids Res.">
        <title>The hologenome of Daphnia magna reveals possible DNA methylation and microbiome-mediated evolution of the host genome.</title>
        <authorList>
            <person name="Chaturvedi A."/>
            <person name="Li X."/>
            <person name="Dhandapani V."/>
            <person name="Marshall H."/>
            <person name="Kissane S."/>
            <person name="Cuenca-Cambronero M."/>
            <person name="Asole G."/>
            <person name="Calvet F."/>
            <person name="Ruiz-Romero M."/>
            <person name="Marangio P."/>
            <person name="Guigo R."/>
            <person name="Rago D."/>
            <person name="Mirbahai L."/>
            <person name="Eastwood N."/>
            <person name="Colbourne J.K."/>
            <person name="Zhou J."/>
            <person name="Mallon E."/>
            <person name="Orsini L."/>
        </authorList>
    </citation>
    <scope>NUCLEOTIDE SEQUENCE [LARGE SCALE GENOMIC DNA]</scope>
    <source>
        <strain evidence="4">LRV0_1</strain>
    </source>
</reference>
<dbReference type="EMBL" id="JAOYFB010000051">
    <property type="protein sequence ID" value="KAK4045670.1"/>
    <property type="molecule type" value="Genomic_DNA"/>
</dbReference>
<evidence type="ECO:0000313" key="4">
    <source>
        <dbReference type="EMBL" id="KAK4045670.1"/>
    </source>
</evidence>
<protein>
    <recommendedName>
        <fullName evidence="6">Ricin B lectin domain-containing protein</fullName>
    </recommendedName>
</protein>
<keyword evidence="5" id="KW-1185">Reference proteome</keyword>
<evidence type="ECO:0008006" key="6">
    <source>
        <dbReference type="Google" id="ProtNLM"/>
    </source>
</evidence>
<keyword evidence="2" id="KW-0472">Membrane</keyword>
<evidence type="ECO:0000256" key="2">
    <source>
        <dbReference type="SAM" id="Phobius"/>
    </source>
</evidence>
<keyword evidence="3" id="KW-0732">Signal</keyword>
<sequence length="953" mass="107656">MNLFNLLLLSSFLFLEPTPSHGKEISTCDCNKPIFVGLLDTSEPHFCNKPSYNDIKEVLYEVISKNEPPLRNAGYLCRQWLRQKTITGYFFGAYDTTYQETPLLVTVQECAKMAVYETCSGNKLQFIGNSASFNNPPKGDGSWMTTQVHTIMNCELERFNVTQDCTTCPIKSPFGILNSNSNSNITHYHKGHLTFIWNKPVAKPTHCVYTVVRQGRGLLYDSSNSTIQHLRDAKNQLEFIINGKPETICKFDHSFKVKGIAETYIRYSRAPTTVINKTSATSIPSEFGYNLSSSFLVNDRTGLCVGKPNNNTKELRGVNCASIDADNYMFIQNRIIPKHDQHLCVTASPSFNNIIYSNCQTSLSSRQLWKYNSTSGTLSVHDNTTQNNNANQYCLALDIFSYQNQQFNNVTPTLIDCTEKYETDYLEWKFMEKEIFLSDEPAFIDEASHHQYTSGSLIDISNQLNDEIRNVYCESLKTKQFLAMSMAQSSPMLAGIILGLPTCQRVQADGQTMLLQQCKKLTVNVKAQKTKCGWEPKFHHYTIGKDGFTRTKFRPCTWSNGLANLNGQPHEYFNGTWKPIRPNVKISSIGLKNHFDEEVDIEAKYLHNLETSFHSKEIEQMNMIGELMAVMRHDEINPISPILSQSQEKSRFNFSFNWLTNFFSATSFIFLITAFALIYFCLKRRQNSSPIEQINVMLNPNDSNVAIPIRRATWSIPTNEHPTSTTPRPTPISLHSHPLATTTLLSHASDLLAHSQLPTNSNETTIDETTLNCSNSPPPITPQPLHLSPICLAIPSPSVSDISSLTIPALAPITPDIDIAISHNHTTPKLLLGRRLSSVYLPRPRITPYTTNPKYSNIMETRSRLNKTTIIQLQDPKLKMKCIVSLLQPVTDFGGTQSTAWLRLRPCNSDSIPELHPGHLNYINHLRRLEKREKEADAGHRSSTSAEDLFVLP</sequence>
<feature type="region of interest" description="Disordered" evidence="1">
    <location>
        <begin position="933"/>
        <end position="953"/>
    </location>
</feature>
<keyword evidence="2" id="KW-0812">Transmembrane</keyword>
<feature type="signal peptide" evidence="3">
    <location>
        <begin position="1"/>
        <end position="22"/>
    </location>
</feature>
<comment type="caution">
    <text evidence="4">The sequence shown here is derived from an EMBL/GenBank/DDBJ whole genome shotgun (WGS) entry which is preliminary data.</text>
</comment>
<feature type="chain" id="PRO_5045792671" description="Ricin B lectin domain-containing protein" evidence="3">
    <location>
        <begin position="23"/>
        <end position="953"/>
    </location>
</feature>
<evidence type="ECO:0000256" key="3">
    <source>
        <dbReference type="SAM" id="SignalP"/>
    </source>
</evidence>